<proteinExistence type="predicted"/>
<comment type="caution">
    <text evidence="1">The sequence shown here is derived from an EMBL/GenBank/DDBJ whole genome shotgun (WGS) entry which is preliminary data.</text>
</comment>
<name>A0A5S5AHK3_9FIRM</name>
<organism evidence="1 2">
    <name type="scientific">Thermosediminibacter litoriperuensis</name>
    <dbReference type="NCBI Taxonomy" id="291989"/>
    <lineage>
        <taxon>Bacteria</taxon>
        <taxon>Bacillati</taxon>
        <taxon>Bacillota</taxon>
        <taxon>Clostridia</taxon>
        <taxon>Thermosediminibacterales</taxon>
        <taxon>Thermosediminibacteraceae</taxon>
        <taxon>Thermosediminibacter</taxon>
    </lineage>
</organism>
<dbReference type="Proteomes" id="UP000322294">
    <property type="component" value="Unassembled WGS sequence"/>
</dbReference>
<sequence length="42" mass="4326">RIQGPGRLDAEEAAYVPLEAVEAGTDKIPRAACTGATRVGSK</sequence>
<evidence type="ECO:0000313" key="1">
    <source>
        <dbReference type="EMBL" id="TYP49230.1"/>
    </source>
</evidence>
<dbReference type="AlphaFoldDB" id="A0A5S5AHK3"/>
<protein>
    <submittedName>
        <fullName evidence="1">Uncharacterized protein</fullName>
    </submittedName>
</protein>
<dbReference type="EMBL" id="VNHO01000033">
    <property type="protein sequence ID" value="TYP49230.1"/>
    <property type="molecule type" value="Genomic_DNA"/>
</dbReference>
<keyword evidence="2" id="KW-1185">Reference proteome</keyword>
<gene>
    <name evidence="1" type="ORF">LZ11_02196</name>
</gene>
<accession>A0A5S5AHK3</accession>
<evidence type="ECO:0000313" key="2">
    <source>
        <dbReference type="Proteomes" id="UP000322294"/>
    </source>
</evidence>
<reference evidence="1 2" key="1">
    <citation type="submission" date="2019-07" db="EMBL/GenBank/DDBJ databases">
        <title>Genomic Encyclopedia of Type Strains, Phase I: the one thousand microbial genomes (KMG-I) project.</title>
        <authorList>
            <person name="Kyrpides N."/>
        </authorList>
    </citation>
    <scope>NUCLEOTIDE SEQUENCE [LARGE SCALE GENOMIC DNA]</scope>
    <source>
        <strain evidence="1 2">DSM 16647</strain>
    </source>
</reference>
<feature type="non-terminal residue" evidence="1">
    <location>
        <position position="1"/>
    </location>
</feature>